<reference evidence="3" key="1">
    <citation type="journal article" date="2022" name="bioRxiv">
        <title>Sequencing and chromosome-scale assembly of the giantPleurodeles waltlgenome.</title>
        <authorList>
            <person name="Brown T."/>
            <person name="Elewa A."/>
            <person name="Iarovenko S."/>
            <person name="Subramanian E."/>
            <person name="Araus A.J."/>
            <person name="Petzold A."/>
            <person name="Susuki M."/>
            <person name="Suzuki K.-i.T."/>
            <person name="Hayashi T."/>
            <person name="Toyoda A."/>
            <person name="Oliveira C."/>
            <person name="Osipova E."/>
            <person name="Leigh N.D."/>
            <person name="Simon A."/>
            <person name="Yun M.H."/>
        </authorList>
    </citation>
    <scope>NUCLEOTIDE SEQUENCE</scope>
    <source>
        <strain evidence="3">20211129_DDA</strain>
        <tissue evidence="3">Liver</tissue>
    </source>
</reference>
<dbReference type="Proteomes" id="UP001066276">
    <property type="component" value="Chromosome 4_1"/>
</dbReference>
<keyword evidence="2" id="KW-0472">Membrane</keyword>
<feature type="region of interest" description="Disordered" evidence="1">
    <location>
        <begin position="1"/>
        <end position="81"/>
    </location>
</feature>
<gene>
    <name evidence="3" type="ORF">NDU88_005121</name>
</gene>
<evidence type="ECO:0000256" key="1">
    <source>
        <dbReference type="SAM" id="MobiDB-lite"/>
    </source>
</evidence>
<comment type="caution">
    <text evidence="3">The sequence shown here is derived from an EMBL/GenBank/DDBJ whole genome shotgun (WGS) entry which is preliminary data.</text>
</comment>
<keyword evidence="2" id="KW-1133">Transmembrane helix</keyword>
<name>A0AAV7TA30_PLEWA</name>
<keyword evidence="4" id="KW-1185">Reference proteome</keyword>
<feature type="transmembrane region" description="Helical" evidence="2">
    <location>
        <begin position="198"/>
        <end position="217"/>
    </location>
</feature>
<proteinExistence type="predicted"/>
<feature type="compositionally biased region" description="Polar residues" evidence="1">
    <location>
        <begin position="70"/>
        <end position="81"/>
    </location>
</feature>
<protein>
    <submittedName>
        <fullName evidence="3">Uncharacterized protein</fullName>
    </submittedName>
</protein>
<sequence length="223" mass="24566">MNGHPRTSQTPPTQYYQLPNRADPKYKISASSQYHQEGGGRGPQKPRLLPQPAGSSSLLSHPDHVVPPIGSTQSQPHSLTVHQEGCHRCHGCPKHRSLDDHQKNMTINPEAHSYPTHQLLAAPVPQGAFGKVGVDKTAALEYATYLRNKERDHSANKIQQQIIKRKPHCLRTLLNGCTSGNTFTCIPRAGDSTCQHCYVMSSVCWLAVIITILIFIVTKVTLG</sequence>
<keyword evidence="2" id="KW-0812">Transmembrane</keyword>
<organism evidence="3 4">
    <name type="scientific">Pleurodeles waltl</name>
    <name type="common">Iberian ribbed newt</name>
    <dbReference type="NCBI Taxonomy" id="8319"/>
    <lineage>
        <taxon>Eukaryota</taxon>
        <taxon>Metazoa</taxon>
        <taxon>Chordata</taxon>
        <taxon>Craniata</taxon>
        <taxon>Vertebrata</taxon>
        <taxon>Euteleostomi</taxon>
        <taxon>Amphibia</taxon>
        <taxon>Batrachia</taxon>
        <taxon>Caudata</taxon>
        <taxon>Salamandroidea</taxon>
        <taxon>Salamandridae</taxon>
        <taxon>Pleurodelinae</taxon>
        <taxon>Pleurodeles</taxon>
    </lineage>
</organism>
<evidence type="ECO:0000313" key="3">
    <source>
        <dbReference type="EMBL" id="KAJ1173285.1"/>
    </source>
</evidence>
<feature type="compositionally biased region" description="Polar residues" evidence="1">
    <location>
        <begin position="1"/>
        <end position="17"/>
    </location>
</feature>
<dbReference type="AlphaFoldDB" id="A0AAV7TA30"/>
<accession>A0AAV7TA30</accession>
<evidence type="ECO:0000313" key="4">
    <source>
        <dbReference type="Proteomes" id="UP001066276"/>
    </source>
</evidence>
<evidence type="ECO:0000256" key="2">
    <source>
        <dbReference type="SAM" id="Phobius"/>
    </source>
</evidence>
<dbReference type="EMBL" id="JANPWB010000007">
    <property type="protein sequence ID" value="KAJ1173285.1"/>
    <property type="molecule type" value="Genomic_DNA"/>
</dbReference>